<dbReference type="EMBL" id="BQKE01000001">
    <property type="protein sequence ID" value="GJM61981.1"/>
    <property type="molecule type" value="Genomic_DNA"/>
</dbReference>
<name>A0AAN4VZL3_9BACT</name>
<gene>
    <name evidence="1" type="ORF">PEDI_25330</name>
</gene>
<proteinExistence type="predicted"/>
<evidence type="ECO:0008006" key="3">
    <source>
        <dbReference type="Google" id="ProtNLM"/>
    </source>
</evidence>
<dbReference type="Proteomes" id="UP001310022">
    <property type="component" value="Unassembled WGS sequence"/>
</dbReference>
<dbReference type="AlphaFoldDB" id="A0AAN4VZL3"/>
<evidence type="ECO:0000313" key="2">
    <source>
        <dbReference type="Proteomes" id="UP001310022"/>
    </source>
</evidence>
<sequence length="143" mass="15720">MRQFLTLCTLVLLMACSDSYEGPRLPYKHVDVTVTGLQTDPTLNQPNGYKYVSGGLKGIVVINFGGGTYRAFDRHCSLVLEDDGCVQVSVDGDTNYTQLVDPCTECGSRFGRDGSYISGPALYPLLEYRVTVESPNVLRIQNL</sequence>
<comment type="caution">
    <text evidence="1">The sequence shown here is derived from an EMBL/GenBank/DDBJ whole genome shotgun (WGS) entry which is preliminary data.</text>
</comment>
<organism evidence="1 2">
    <name type="scientific">Persicobacter diffluens</name>
    <dbReference type="NCBI Taxonomy" id="981"/>
    <lineage>
        <taxon>Bacteria</taxon>
        <taxon>Pseudomonadati</taxon>
        <taxon>Bacteroidota</taxon>
        <taxon>Cytophagia</taxon>
        <taxon>Cytophagales</taxon>
        <taxon>Persicobacteraceae</taxon>
        <taxon>Persicobacter</taxon>
    </lineage>
</organism>
<evidence type="ECO:0000313" key="1">
    <source>
        <dbReference type="EMBL" id="GJM61981.1"/>
    </source>
</evidence>
<accession>A0AAN4VZL3</accession>
<dbReference type="SUPFAM" id="SSF50022">
    <property type="entry name" value="ISP domain"/>
    <property type="match status" value="1"/>
</dbReference>
<protein>
    <recommendedName>
        <fullName evidence="3">Rieske domain-containing protein</fullName>
    </recommendedName>
</protein>
<keyword evidence="2" id="KW-1185">Reference proteome</keyword>
<dbReference type="PROSITE" id="PS51257">
    <property type="entry name" value="PROKAR_LIPOPROTEIN"/>
    <property type="match status" value="1"/>
</dbReference>
<dbReference type="RefSeq" id="WP_157601189.1">
    <property type="nucleotide sequence ID" value="NZ_BQKE01000001.1"/>
</dbReference>
<dbReference type="InterPro" id="IPR036922">
    <property type="entry name" value="Rieske_2Fe-2S_sf"/>
</dbReference>
<dbReference type="Gene3D" id="2.102.10.10">
    <property type="entry name" value="Rieske [2Fe-2S] iron-sulphur domain"/>
    <property type="match status" value="1"/>
</dbReference>
<dbReference type="GO" id="GO:0051537">
    <property type="term" value="F:2 iron, 2 sulfur cluster binding"/>
    <property type="evidence" value="ECO:0007669"/>
    <property type="project" value="InterPro"/>
</dbReference>
<reference evidence="1 2" key="1">
    <citation type="submission" date="2021-12" db="EMBL/GenBank/DDBJ databases">
        <title>Genome sequencing of bacteria with rrn-lacking chromosome and rrn-plasmid.</title>
        <authorList>
            <person name="Anda M."/>
            <person name="Iwasaki W."/>
        </authorList>
    </citation>
    <scope>NUCLEOTIDE SEQUENCE [LARGE SCALE GENOMIC DNA]</scope>
    <source>
        <strain evidence="1 2">NBRC 15940</strain>
    </source>
</reference>